<proteinExistence type="predicted"/>
<dbReference type="GO" id="GO:0004674">
    <property type="term" value="F:protein serine/threonine kinase activity"/>
    <property type="evidence" value="ECO:0007669"/>
    <property type="project" value="InterPro"/>
</dbReference>
<feature type="binding site" evidence="1">
    <location>
        <position position="371"/>
    </location>
    <ligand>
        <name>ATP</name>
        <dbReference type="ChEBI" id="CHEBI:30616"/>
    </ligand>
</feature>
<dbReference type="PANTHER" id="PTHR13954:SF6">
    <property type="entry name" value="NON-SPECIFIC SERINE_THREONINE PROTEIN KINASE"/>
    <property type="match status" value="1"/>
</dbReference>
<feature type="domain" description="Protein kinase" evidence="3">
    <location>
        <begin position="343"/>
        <end position="420"/>
    </location>
</feature>
<keyword evidence="5" id="KW-1185">Reference proteome</keyword>
<dbReference type="SMART" id="SM00220">
    <property type="entry name" value="S_TKc"/>
    <property type="match status" value="1"/>
</dbReference>
<keyword evidence="1" id="KW-0067">ATP-binding</keyword>
<name>A0A8J2RXS2_9CRUS</name>
<protein>
    <recommendedName>
        <fullName evidence="3">Protein kinase domain-containing protein</fullName>
    </recommendedName>
</protein>
<dbReference type="GO" id="GO:1990604">
    <property type="term" value="C:IRE1-TRAF2-ASK1 complex"/>
    <property type="evidence" value="ECO:0007669"/>
    <property type="project" value="TreeGrafter"/>
</dbReference>
<dbReference type="InterPro" id="IPR045133">
    <property type="entry name" value="IRE1/2-like"/>
</dbReference>
<evidence type="ECO:0000313" key="4">
    <source>
        <dbReference type="EMBL" id="CAH0107064.1"/>
    </source>
</evidence>
<organism evidence="4 5">
    <name type="scientific">Daphnia galeata</name>
    <dbReference type="NCBI Taxonomy" id="27404"/>
    <lineage>
        <taxon>Eukaryota</taxon>
        <taxon>Metazoa</taxon>
        <taxon>Ecdysozoa</taxon>
        <taxon>Arthropoda</taxon>
        <taxon>Crustacea</taxon>
        <taxon>Branchiopoda</taxon>
        <taxon>Diplostraca</taxon>
        <taxon>Cladocera</taxon>
        <taxon>Anomopoda</taxon>
        <taxon>Daphniidae</taxon>
        <taxon>Daphnia</taxon>
    </lineage>
</organism>
<feature type="region of interest" description="Disordered" evidence="2">
    <location>
        <begin position="231"/>
        <end position="268"/>
    </location>
</feature>
<dbReference type="GO" id="GO:0070059">
    <property type="term" value="P:intrinsic apoptotic signaling pathway in response to endoplasmic reticulum stress"/>
    <property type="evidence" value="ECO:0007669"/>
    <property type="project" value="TreeGrafter"/>
</dbReference>
<dbReference type="OrthoDB" id="6778822at2759"/>
<reference evidence="4" key="1">
    <citation type="submission" date="2021-11" db="EMBL/GenBank/DDBJ databases">
        <authorList>
            <person name="Schell T."/>
        </authorList>
    </citation>
    <scope>NUCLEOTIDE SEQUENCE</scope>
    <source>
        <strain evidence="4">M5</strain>
    </source>
</reference>
<dbReference type="InterPro" id="IPR001245">
    <property type="entry name" value="Ser-Thr/Tyr_kinase_cat_dom"/>
</dbReference>
<sequence length="420" mass="48676">MAATSSESVENIGKPDGDENSFTVGRVRCQHQLFFGQRSSVYYGFWKEDGKTETEVVVKKIPQNHCTEKWEKAIAKHENKTINHDNILKMFGFEDEVVDQWRYFALELYDATIEQFVTNRYKGRMPSDAQVLYQMAKGIKYLHDHDLKHGNINPRTILIAQSQPLKMMIKVSEFGLSKFVDYNSQYSYIHQTKSNRTIETLSKPEFWRLPDDIHQTKSNRTIEKLSKPEFWGLTDEENSEEDDDNEEDQDYKEETVEEEEPNGTTEGDEFAAGCMFFYFVKRGLHLFGNADSILENIKKSQPVNLDELDEKHFAFESIKKVAKRKLNLNMAVEEFEKQLPLKIDKEKLLGNGSFGIVYEGSFDGNPVAVKKILLDKVGREVDLHKELNHENVLKLLHVDVEQDNLDFKESEGSFQDICVQ</sequence>
<dbReference type="GO" id="GO:0036498">
    <property type="term" value="P:IRE1-mediated unfolded protein response"/>
    <property type="evidence" value="ECO:0007669"/>
    <property type="project" value="TreeGrafter"/>
</dbReference>
<dbReference type="AlphaFoldDB" id="A0A8J2RXS2"/>
<gene>
    <name evidence="4" type="ORF">DGAL_LOCUS10349</name>
</gene>
<dbReference type="PROSITE" id="PS50011">
    <property type="entry name" value="PROTEIN_KINASE_DOM"/>
    <property type="match status" value="2"/>
</dbReference>
<keyword evidence="1" id="KW-0547">Nucleotide-binding</keyword>
<evidence type="ECO:0000259" key="3">
    <source>
        <dbReference type="PROSITE" id="PS50011"/>
    </source>
</evidence>
<dbReference type="Pfam" id="PF07714">
    <property type="entry name" value="PK_Tyr_Ser-Thr"/>
    <property type="match status" value="1"/>
</dbReference>
<dbReference type="SUPFAM" id="SSF56112">
    <property type="entry name" value="Protein kinase-like (PK-like)"/>
    <property type="match status" value="2"/>
</dbReference>
<dbReference type="InterPro" id="IPR011009">
    <property type="entry name" value="Kinase-like_dom_sf"/>
</dbReference>
<comment type="caution">
    <text evidence="4">The sequence shown here is derived from an EMBL/GenBank/DDBJ whole genome shotgun (WGS) entry which is preliminary data.</text>
</comment>
<dbReference type="GO" id="GO:0004521">
    <property type="term" value="F:RNA endonuclease activity"/>
    <property type="evidence" value="ECO:0007669"/>
    <property type="project" value="InterPro"/>
</dbReference>
<dbReference type="Gene3D" id="3.30.200.20">
    <property type="entry name" value="Phosphorylase Kinase, domain 1"/>
    <property type="match status" value="2"/>
</dbReference>
<dbReference type="GO" id="GO:0005524">
    <property type="term" value="F:ATP binding"/>
    <property type="evidence" value="ECO:0007669"/>
    <property type="project" value="UniProtKB-UniRule"/>
</dbReference>
<dbReference type="InterPro" id="IPR017441">
    <property type="entry name" value="Protein_kinase_ATP_BS"/>
</dbReference>
<dbReference type="InterPro" id="IPR000719">
    <property type="entry name" value="Prot_kinase_dom"/>
</dbReference>
<dbReference type="Proteomes" id="UP000789390">
    <property type="component" value="Unassembled WGS sequence"/>
</dbReference>
<accession>A0A8J2RXS2</accession>
<dbReference type="Gene3D" id="1.10.510.10">
    <property type="entry name" value="Transferase(Phosphotransferase) domain 1"/>
    <property type="match status" value="1"/>
</dbReference>
<evidence type="ECO:0000313" key="5">
    <source>
        <dbReference type="Proteomes" id="UP000789390"/>
    </source>
</evidence>
<feature type="compositionally biased region" description="Acidic residues" evidence="2">
    <location>
        <begin position="234"/>
        <end position="268"/>
    </location>
</feature>
<dbReference type="GO" id="GO:0051082">
    <property type="term" value="F:unfolded protein binding"/>
    <property type="evidence" value="ECO:0007669"/>
    <property type="project" value="TreeGrafter"/>
</dbReference>
<feature type="domain" description="Protein kinase" evidence="3">
    <location>
        <begin position="27"/>
        <end position="349"/>
    </location>
</feature>
<dbReference type="PANTHER" id="PTHR13954">
    <property type="entry name" value="IRE1-RELATED"/>
    <property type="match status" value="1"/>
</dbReference>
<dbReference type="EMBL" id="CAKKLH010000251">
    <property type="protein sequence ID" value="CAH0107064.1"/>
    <property type="molecule type" value="Genomic_DNA"/>
</dbReference>
<evidence type="ECO:0000256" key="1">
    <source>
        <dbReference type="PROSITE-ProRule" id="PRU10141"/>
    </source>
</evidence>
<evidence type="ECO:0000256" key="2">
    <source>
        <dbReference type="SAM" id="MobiDB-lite"/>
    </source>
</evidence>
<dbReference type="PROSITE" id="PS00107">
    <property type="entry name" value="PROTEIN_KINASE_ATP"/>
    <property type="match status" value="1"/>
</dbReference>